<evidence type="ECO:0000313" key="1">
    <source>
        <dbReference type="EMBL" id="KAK7051957.1"/>
    </source>
</evidence>
<accession>A0AAW0DJJ2</accession>
<name>A0AAW0DJJ2_9AGAR</name>
<evidence type="ECO:0008006" key="3">
    <source>
        <dbReference type="Google" id="ProtNLM"/>
    </source>
</evidence>
<dbReference type="EMBL" id="JAWWNJ010000007">
    <property type="protein sequence ID" value="KAK7051957.1"/>
    <property type="molecule type" value="Genomic_DNA"/>
</dbReference>
<sequence>MSTEFIRSSLLPEEAQKQLIRDTLRTGSTLPLDLLTLISAIPAELARYDAEISCRKTRTKILKDDRAQLQMYYNECCSALAPIRRIPIELLVEIFRLHDTSKPNLQSIDVFEEDEYPPYYGMAMDALSHAPLVAASHVCARWRAVVVGTPLLWDTVELDAILWGPTHRHENQVLAVLEQVLNRGQPLPLNFTMKGRKSGLLASVLHLLAQHSLRWKVARISCHSVLHLEPLLSLGGKLPLLEKIGLWGYPWPNAAPNVFGDAPRLRTLQCSLESCEHFPQSLAQQLETVACYAELQGSLIDGCLLRALHILPYLSSEAEFQLTLALYSSTVVYWHEDPDATDDIITSSLSEFVLVGDRHLSLPPILPVMTKIFDLLALIELEVLEFIFLDYTTSGPLPWPHRGFLALATRSDFGAHLTDLKLFEVAITDGQLLECLAQLPKLEYLQISDHSPRIIEVDTYDADDNTEWTNPALVLVNDSLLLALTCEPLLVPSLEKITFRSMLKFTDSVLYEMCVVRGQSMEDFQVDLHWISGYHRDLNVAEKLNEAEFVDFCFGAAPGEE</sequence>
<evidence type="ECO:0000313" key="2">
    <source>
        <dbReference type="Proteomes" id="UP001362999"/>
    </source>
</evidence>
<proteinExistence type="predicted"/>
<organism evidence="1 2">
    <name type="scientific">Favolaschia claudopus</name>
    <dbReference type="NCBI Taxonomy" id="2862362"/>
    <lineage>
        <taxon>Eukaryota</taxon>
        <taxon>Fungi</taxon>
        <taxon>Dikarya</taxon>
        <taxon>Basidiomycota</taxon>
        <taxon>Agaricomycotina</taxon>
        <taxon>Agaricomycetes</taxon>
        <taxon>Agaricomycetidae</taxon>
        <taxon>Agaricales</taxon>
        <taxon>Marasmiineae</taxon>
        <taxon>Mycenaceae</taxon>
        <taxon>Favolaschia</taxon>
    </lineage>
</organism>
<dbReference type="Gene3D" id="1.20.1280.50">
    <property type="match status" value="1"/>
</dbReference>
<comment type="caution">
    <text evidence="1">The sequence shown here is derived from an EMBL/GenBank/DDBJ whole genome shotgun (WGS) entry which is preliminary data.</text>
</comment>
<gene>
    <name evidence="1" type="ORF">R3P38DRAFT_3255199</name>
</gene>
<reference evidence="1 2" key="1">
    <citation type="journal article" date="2024" name="J Genomics">
        <title>Draft genome sequencing and assembly of Favolaschia claudopus CIRM-BRFM 2984 isolated from oak limbs.</title>
        <authorList>
            <person name="Navarro D."/>
            <person name="Drula E."/>
            <person name="Chaduli D."/>
            <person name="Cazenave R."/>
            <person name="Ahrendt S."/>
            <person name="Wang J."/>
            <person name="Lipzen A."/>
            <person name="Daum C."/>
            <person name="Barry K."/>
            <person name="Grigoriev I.V."/>
            <person name="Favel A."/>
            <person name="Rosso M.N."/>
            <person name="Martin F."/>
        </authorList>
    </citation>
    <scope>NUCLEOTIDE SEQUENCE [LARGE SCALE GENOMIC DNA]</scope>
    <source>
        <strain evidence="1 2">CIRM-BRFM 2984</strain>
    </source>
</reference>
<dbReference type="Proteomes" id="UP001362999">
    <property type="component" value="Unassembled WGS sequence"/>
</dbReference>
<protein>
    <recommendedName>
        <fullName evidence="3">F-box domain-containing protein</fullName>
    </recommendedName>
</protein>
<dbReference type="AlphaFoldDB" id="A0AAW0DJJ2"/>
<keyword evidence="2" id="KW-1185">Reference proteome</keyword>